<dbReference type="EMBL" id="CP099420">
    <property type="protein sequence ID" value="USW50517.1"/>
    <property type="molecule type" value="Genomic_DNA"/>
</dbReference>
<feature type="signal peptide" evidence="1">
    <location>
        <begin position="1"/>
        <end position="25"/>
    </location>
</feature>
<evidence type="ECO:0000313" key="3">
    <source>
        <dbReference type="Proteomes" id="UP001056384"/>
    </source>
</evidence>
<evidence type="ECO:0000256" key="1">
    <source>
        <dbReference type="SAM" id="SignalP"/>
    </source>
</evidence>
<proteinExistence type="predicted"/>
<reference evidence="2" key="1">
    <citation type="submission" date="2022-06" db="EMBL/GenBank/DDBJ databases">
        <title>Complete genome sequences of two strains of the flax pathogen Septoria linicola.</title>
        <authorList>
            <person name="Lapalu N."/>
            <person name="Simon A."/>
            <person name="Demenou B."/>
            <person name="Paumier D."/>
            <person name="Guillot M.-P."/>
            <person name="Gout L."/>
            <person name="Valade R."/>
        </authorList>
    </citation>
    <scope>NUCLEOTIDE SEQUENCE</scope>
    <source>
        <strain evidence="2">SE15195</strain>
    </source>
</reference>
<dbReference type="OrthoDB" id="4843554at2759"/>
<dbReference type="AlphaFoldDB" id="A0A9Q9AR28"/>
<gene>
    <name evidence="2" type="ORF">Slin15195_G038360</name>
</gene>
<accession>A0A9Q9AR28</accession>
<name>A0A9Q9AR28_9PEZI</name>
<organism evidence="2 3">
    <name type="scientific">Septoria linicola</name>
    <dbReference type="NCBI Taxonomy" id="215465"/>
    <lineage>
        <taxon>Eukaryota</taxon>
        <taxon>Fungi</taxon>
        <taxon>Dikarya</taxon>
        <taxon>Ascomycota</taxon>
        <taxon>Pezizomycotina</taxon>
        <taxon>Dothideomycetes</taxon>
        <taxon>Dothideomycetidae</taxon>
        <taxon>Mycosphaerellales</taxon>
        <taxon>Mycosphaerellaceae</taxon>
        <taxon>Septoria</taxon>
    </lineage>
</organism>
<sequence>MHYSKTIPALCLAFATLGYTQDVDSDDIPSQCRSVCDPIVSLTERCDREDNGDGDRRLDCVCTGPDASSQIPLCAACYAQYDPNDGNDNDVYDIVTSCSFSSTTYNPTATGSSSSAAVTTSASTTVVTTTDAAGSSTTATSEVVMTNTAASPSQTENAAVRGVVGGFGLAAGVAGLAGGLL</sequence>
<keyword evidence="3" id="KW-1185">Reference proteome</keyword>
<feature type="chain" id="PRO_5040408062" description="Gpi anchored protein" evidence="1">
    <location>
        <begin position="26"/>
        <end position="181"/>
    </location>
</feature>
<keyword evidence="1" id="KW-0732">Signal</keyword>
<protein>
    <recommendedName>
        <fullName evidence="4">Gpi anchored protein</fullName>
    </recommendedName>
</protein>
<evidence type="ECO:0008006" key="4">
    <source>
        <dbReference type="Google" id="ProtNLM"/>
    </source>
</evidence>
<dbReference type="Proteomes" id="UP001056384">
    <property type="component" value="Chromosome 3"/>
</dbReference>
<evidence type="ECO:0000313" key="2">
    <source>
        <dbReference type="EMBL" id="USW50517.1"/>
    </source>
</evidence>